<dbReference type="PANTHER" id="PTHR43283:SF3">
    <property type="entry name" value="BETA-LACTAMASE FAMILY PROTEIN (AFU_ORTHOLOGUE AFUA_5G07500)"/>
    <property type="match status" value="1"/>
</dbReference>
<dbReference type="RefSeq" id="WP_221196623.1">
    <property type="nucleotide sequence ID" value="NZ_JACHVX010000005.1"/>
</dbReference>
<evidence type="ECO:0000259" key="1">
    <source>
        <dbReference type="Pfam" id="PF00144"/>
    </source>
</evidence>
<reference evidence="2 3" key="2">
    <citation type="submission" date="2020-08" db="EMBL/GenBank/DDBJ databases">
        <authorList>
            <person name="Partida-Martinez L."/>
            <person name="Huntemann M."/>
            <person name="Clum A."/>
            <person name="Wang J."/>
            <person name="Palaniappan K."/>
            <person name="Ritter S."/>
            <person name="Chen I.-M."/>
            <person name="Stamatis D."/>
            <person name="Reddy T."/>
            <person name="O'Malley R."/>
            <person name="Daum C."/>
            <person name="Shapiro N."/>
            <person name="Ivanova N."/>
            <person name="Kyrpides N."/>
            <person name="Woyke T."/>
        </authorList>
    </citation>
    <scope>NUCLEOTIDE SEQUENCE [LARGE SCALE GENOMIC DNA]</scope>
    <source>
        <strain evidence="2 3">RAS26</strain>
    </source>
</reference>
<protein>
    <submittedName>
        <fullName evidence="2">CubicO group peptidase (Beta-lactamase class C family)</fullName>
    </submittedName>
</protein>
<dbReference type="InterPro" id="IPR050789">
    <property type="entry name" value="Diverse_Enzym_Activities"/>
</dbReference>
<sequence>MDGLDPGGVERLRDAMEQHVASGAVPGLVWLVRHGDDVEVGSAGVLDTATGAPVTRDSLFRISSMTKPVTAVAALGLVDEGLLDLDEPVDRLLPELADRRVLAEPGGPLHRCVPASQPVTTRDLLTSRLGLGMDVTGAHDQPAMRRLAELGLPVGPPAPARMPTPDEYLALLGSVPLEHQPGTRWLYHVSLDVLGVLVARAAGAPLADVLAERVLAPLGMHGTGFWVAPDDRGRFGPCYAADPSTGARAVYDPADGQWSAPPPFASGGDGLVSTVDDVHALASMLRAGGTLDGRRVLGPATTAAMLTNHLTPEQLATSSPDPGGALGWGFGLGVQVARDPASGTAAGGYGWAGGLGSTWTTDPELDLVAVLLTNQMWTSPEPPPVARDLLTLGRAAVRPG</sequence>
<accession>A0A7W4UJF3</accession>
<evidence type="ECO:0000313" key="2">
    <source>
        <dbReference type="EMBL" id="MBB2924618.1"/>
    </source>
</evidence>
<dbReference type="AlphaFoldDB" id="A0A7W4UJF3"/>
<proteinExistence type="predicted"/>
<dbReference type="InterPro" id="IPR012338">
    <property type="entry name" value="Beta-lactam/transpept-like"/>
</dbReference>
<organism evidence="2 3">
    <name type="scientific">Cellulomonas cellasea</name>
    <dbReference type="NCBI Taxonomy" id="43670"/>
    <lineage>
        <taxon>Bacteria</taxon>
        <taxon>Bacillati</taxon>
        <taxon>Actinomycetota</taxon>
        <taxon>Actinomycetes</taxon>
        <taxon>Micrococcales</taxon>
        <taxon>Cellulomonadaceae</taxon>
        <taxon>Cellulomonas</taxon>
    </lineage>
</organism>
<evidence type="ECO:0000313" key="3">
    <source>
        <dbReference type="Proteomes" id="UP000518206"/>
    </source>
</evidence>
<dbReference type="Pfam" id="PF00144">
    <property type="entry name" value="Beta-lactamase"/>
    <property type="match status" value="1"/>
</dbReference>
<comment type="caution">
    <text evidence="2">The sequence shown here is derived from an EMBL/GenBank/DDBJ whole genome shotgun (WGS) entry which is preliminary data.</text>
</comment>
<dbReference type="PANTHER" id="PTHR43283">
    <property type="entry name" value="BETA-LACTAMASE-RELATED"/>
    <property type="match status" value="1"/>
</dbReference>
<dbReference type="Proteomes" id="UP000518206">
    <property type="component" value="Unassembled WGS sequence"/>
</dbReference>
<feature type="domain" description="Beta-lactamase-related" evidence="1">
    <location>
        <begin position="12"/>
        <end position="378"/>
    </location>
</feature>
<dbReference type="InterPro" id="IPR001466">
    <property type="entry name" value="Beta-lactam-related"/>
</dbReference>
<gene>
    <name evidence="2" type="ORF">FHR80_003551</name>
</gene>
<dbReference type="Gene3D" id="3.40.710.10">
    <property type="entry name" value="DD-peptidase/beta-lactamase superfamily"/>
    <property type="match status" value="1"/>
</dbReference>
<name>A0A7W4UJF3_9CELL</name>
<dbReference type="SUPFAM" id="SSF56601">
    <property type="entry name" value="beta-lactamase/transpeptidase-like"/>
    <property type="match status" value="1"/>
</dbReference>
<reference evidence="2 3" key="1">
    <citation type="submission" date="2020-08" db="EMBL/GenBank/DDBJ databases">
        <title>The Agave Microbiome: Exploring the role of microbial communities in plant adaptations to desert environments.</title>
        <authorList>
            <person name="Partida-Martinez L.P."/>
        </authorList>
    </citation>
    <scope>NUCLEOTIDE SEQUENCE [LARGE SCALE GENOMIC DNA]</scope>
    <source>
        <strain evidence="2 3">RAS26</strain>
    </source>
</reference>
<dbReference type="EMBL" id="JACHVX010000005">
    <property type="protein sequence ID" value="MBB2924618.1"/>
    <property type="molecule type" value="Genomic_DNA"/>
</dbReference>